<proteinExistence type="evidence at transcript level"/>
<name>B0FXL9_9HYPO</name>
<keyword evidence="2 8" id="KW-0732">Signal</keyword>
<dbReference type="PANTHER" id="PTHR31490">
    <property type="entry name" value="GLYCOSYL HYDROLASE"/>
    <property type="match status" value="1"/>
</dbReference>
<dbReference type="GO" id="GO:0031176">
    <property type="term" value="F:endo-1,4-beta-xylanase activity"/>
    <property type="evidence" value="ECO:0007669"/>
    <property type="project" value="UniProtKB-EC"/>
</dbReference>
<keyword evidence="6 7" id="KW-0624">Polysaccharide degradation</keyword>
<evidence type="ECO:0000256" key="3">
    <source>
        <dbReference type="ARBA" id="ARBA00022801"/>
    </source>
</evidence>
<evidence type="ECO:0000313" key="10">
    <source>
        <dbReference type="EMBL" id="ABY71931.1"/>
    </source>
</evidence>
<dbReference type="EMBL" id="EU360940">
    <property type="protein sequence ID" value="ABY71931.1"/>
    <property type="molecule type" value="mRNA"/>
</dbReference>
<evidence type="ECO:0000256" key="7">
    <source>
        <dbReference type="RuleBase" id="RU361174"/>
    </source>
</evidence>
<dbReference type="GO" id="GO:0045493">
    <property type="term" value="P:xylan catabolic process"/>
    <property type="evidence" value="ECO:0007669"/>
    <property type="project" value="UniProtKB-KW"/>
</dbReference>
<keyword evidence="3 7" id="KW-0378">Hydrolase</keyword>
<keyword evidence="4 7" id="KW-0119">Carbohydrate metabolism</keyword>
<evidence type="ECO:0000256" key="1">
    <source>
        <dbReference type="ARBA" id="ARBA00007495"/>
    </source>
</evidence>
<feature type="chain" id="PRO_5002750342" description="Beta-xylanase" evidence="8">
    <location>
        <begin position="17"/>
        <end position="355"/>
    </location>
</feature>
<evidence type="ECO:0000256" key="5">
    <source>
        <dbReference type="ARBA" id="ARBA00023295"/>
    </source>
</evidence>
<dbReference type="PRINTS" id="PR00134">
    <property type="entry name" value="GLHYDRLASE10"/>
</dbReference>
<protein>
    <recommendedName>
        <fullName evidence="7">Beta-xylanase</fullName>
        <ecNumber evidence="7">3.2.1.8</ecNumber>
    </recommendedName>
</protein>
<comment type="catalytic activity">
    <reaction evidence="7">
        <text>Endohydrolysis of (1-&gt;4)-beta-D-xylosidic linkages in xylans.</text>
        <dbReference type="EC" id="3.2.1.8"/>
    </reaction>
</comment>
<dbReference type="PANTHER" id="PTHR31490:SF76">
    <property type="entry name" value="ENDO-1,4-BETA-XYLANASE C"/>
    <property type="match status" value="1"/>
</dbReference>
<dbReference type="InterPro" id="IPR044846">
    <property type="entry name" value="GH10"/>
</dbReference>
<evidence type="ECO:0000259" key="9">
    <source>
        <dbReference type="PROSITE" id="PS51760"/>
    </source>
</evidence>
<dbReference type="Pfam" id="PF00331">
    <property type="entry name" value="Glyco_hydro_10"/>
    <property type="match status" value="1"/>
</dbReference>
<evidence type="ECO:0000256" key="4">
    <source>
        <dbReference type="ARBA" id="ARBA00023277"/>
    </source>
</evidence>
<reference evidence="10" key="1">
    <citation type="submission" date="2007-12" db="EMBL/GenBank/DDBJ databases">
        <title>Purification and clonging of endoxylanase from Hypocrea pseudokoningii.</title>
        <authorList>
            <person name="Chen L."/>
            <person name="Zhang Y."/>
            <person name="Chen X."/>
        </authorList>
    </citation>
    <scope>NUCLEOTIDE SEQUENCE</scope>
</reference>
<dbReference type="InterPro" id="IPR001000">
    <property type="entry name" value="GH10_dom"/>
</dbReference>
<dbReference type="PROSITE" id="PS51760">
    <property type="entry name" value="GH10_2"/>
    <property type="match status" value="1"/>
</dbReference>
<keyword evidence="10" id="KW-0858">Xylan degradation</keyword>
<sequence length="355" mass="39066">MKANVILCLLAPLIAALPTEPIPLDPELAALRANLTERTPDLWDRQAAQSIDQLIKRRGKLYFGTATDRGLLQREKNAAIIQADLGQVTPENSMKWQSLENNQGQYNWGDADYLVNFAQQNGKLIRGHTLIWHSQLPAWVNNINNADTLRQVIRTHVSTVVGRYKGKIRAWDVVNEIFNEDGTLVFNEDGTLRSSVFSRLLGEEFVSIAFRAARDADPSARLYINDYNLDSATYGKVNGLKSYVSKWISQGVPIDGIGSQSHLSPGGASGTLGALQQLATVPVTEVAITELDIQGAPTNDYTQVVQACLNVSKCVGITVWGISDKDSWRASTNPLLFDSNFNPKPAYNSIVSILQ</sequence>
<comment type="similarity">
    <text evidence="1 7">Belongs to the glycosyl hydrolase 10 (cellulase F) family.</text>
</comment>
<accession>B0FXL9</accession>
<dbReference type="InterPro" id="IPR017853">
    <property type="entry name" value="GH"/>
</dbReference>
<dbReference type="Gene3D" id="3.20.20.80">
    <property type="entry name" value="Glycosidases"/>
    <property type="match status" value="1"/>
</dbReference>
<dbReference type="SMART" id="SM00633">
    <property type="entry name" value="Glyco_10"/>
    <property type="match status" value="1"/>
</dbReference>
<keyword evidence="5 7" id="KW-0326">Glycosidase</keyword>
<gene>
    <name evidence="10" type="primary">ex1</name>
</gene>
<feature type="domain" description="GH10" evidence="9">
    <location>
        <begin position="45"/>
        <end position="353"/>
    </location>
</feature>
<dbReference type="SUPFAM" id="SSF51445">
    <property type="entry name" value="(Trans)glycosidases"/>
    <property type="match status" value="1"/>
</dbReference>
<evidence type="ECO:0000256" key="8">
    <source>
        <dbReference type="SAM" id="SignalP"/>
    </source>
</evidence>
<feature type="signal peptide" evidence="8">
    <location>
        <begin position="1"/>
        <end position="16"/>
    </location>
</feature>
<dbReference type="EC" id="3.2.1.8" evidence="7"/>
<organism evidence="10">
    <name type="scientific">Trichoderma pseudokoningii</name>
    <dbReference type="NCBI Taxonomy" id="317029"/>
    <lineage>
        <taxon>Eukaryota</taxon>
        <taxon>Fungi</taxon>
        <taxon>Dikarya</taxon>
        <taxon>Ascomycota</taxon>
        <taxon>Pezizomycotina</taxon>
        <taxon>Sordariomycetes</taxon>
        <taxon>Hypocreomycetidae</taxon>
        <taxon>Hypocreales</taxon>
        <taxon>Hypocreaceae</taxon>
        <taxon>Trichoderma</taxon>
    </lineage>
</organism>
<dbReference type="AlphaFoldDB" id="B0FXL9"/>
<dbReference type="CAZy" id="GH10">
    <property type="family name" value="Glycoside Hydrolase Family 10"/>
</dbReference>
<evidence type="ECO:0000256" key="6">
    <source>
        <dbReference type="ARBA" id="ARBA00023326"/>
    </source>
</evidence>
<evidence type="ECO:0000256" key="2">
    <source>
        <dbReference type="ARBA" id="ARBA00022729"/>
    </source>
</evidence>